<keyword evidence="2" id="KW-1185">Reference proteome</keyword>
<sequence>MLRTSITPEQRDILLSVPQEYVGKKIEVLMYAIEEIVEELPRKVTMADFWGKLSDESAQKIHDNVKQMRSEWEQDI</sequence>
<gene>
    <name evidence="1" type="ORF">VB248_14710</name>
</gene>
<evidence type="ECO:0000313" key="1">
    <source>
        <dbReference type="EMBL" id="MEA5140401.1"/>
    </source>
</evidence>
<reference evidence="1 2" key="1">
    <citation type="submission" date="2023-12" db="EMBL/GenBank/DDBJ databases">
        <title>Novel species of the genus Arcicella isolated from rivers.</title>
        <authorList>
            <person name="Lu H."/>
        </authorList>
    </citation>
    <scope>NUCLEOTIDE SEQUENCE [LARGE SCALE GENOMIC DNA]</scope>
    <source>
        <strain evidence="1 2">KCTC 23307</strain>
    </source>
</reference>
<evidence type="ECO:0000313" key="2">
    <source>
        <dbReference type="Proteomes" id="UP001302949"/>
    </source>
</evidence>
<dbReference type="EMBL" id="JAYFUM010000017">
    <property type="protein sequence ID" value="MEA5140401.1"/>
    <property type="molecule type" value="Genomic_DNA"/>
</dbReference>
<comment type="caution">
    <text evidence="1">The sequence shown here is derived from an EMBL/GenBank/DDBJ whole genome shotgun (WGS) entry which is preliminary data.</text>
</comment>
<accession>A0ABU5QC23</accession>
<proteinExistence type="predicted"/>
<protein>
    <submittedName>
        <fullName evidence="1">Uncharacterized protein</fullName>
    </submittedName>
</protein>
<dbReference type="Proteomes" id="UP001302949">
    <property type="component" value="Unassembled WGS sequence"/>
</dbReference>
<name>A0ABU5QC23_9BACT</name>
<organism evidence="1 2">
    <name type="scientific">Arcicella rigui</name>
    <dbReference type="NCBI Taxonomy" id="797020"/>
    <lineage>
        <taxon>Bacteria</taxon>
        <taxon>Pseudomonadati</taxon>
        <taxon>Bacteroidota</taxon>
        <taxon>Cytophagia</taxon>
        <taxon>Cytophagales</taxon>
        <taxon>Flectobacillaceae</taxon>
        <taxon>Arcicella</taxon>
    </lineage>
</organism>
<dbReference type="RefSeq" id="WP_323297555.1">
    <property type="nucleotide sequence ID" value="NZ_JAYFUM010000017.1"/>
</dbReference>